<dbReference type="FunFam" id="3.30.540.10:FF:000003">
    <property type="entry name" value="Inositol-1-monophosphatase"/>
    <property type="match status" value="1"/>
</dbReference>
<keyword evidence="6 7" id="KW-0460">Magnesium</keyword>
<evidence type="ECO:0000313" key="9">
    <source>
        <dbReference type="EMBL" id="GGQ98185.1"/>
    </source>
</evidence>
<dbReference type="GO" id="GO:0046854">
    <property type="term" value="P:phosphatidylinositol phosphate biosynthetic process"/>
    <property type="evidence" value="ECO:0007669"/>
    <property type="project" value="InterPro"/>
</dbReference>
<dbReference type="InterPro" id="IPR020583">
    <property type="entry name" value="Inositol_monoP_metal-BS"/>
</dbReference>
<reference evidence="9" key="2">
    <citation type="submission" date="2020-09" db="EMBL/GenBank/DDBJ databases">
        <authorList>
            <person name="Sun Q."/>
            <person name="Ohkuma M."/>
        </authorList>
    </citation>
    <scope>NUCLEOTIDE SEQUENCE</scope>
    <source>
        <strain evidence="9">JCM 31311</strain>
    </source>
</reference>
<dbReference type="InterPro" id="IPR033942">
    <property type="entry name" value="IMPase"/>
</dbReference>
<dbReference type="CDD" id="cd01639">
    <property type="entry name" value="IMPase"/>
    <property type="match status" value="1"/>
</dbReference>
<evidence type="ECO:0000256" key="4">
    <source>
        <dbReference type="ARBA" id="ARBA00022723"/>
    </source>
</evidence>
<dbReference type="EMBL" id="BMQL01000003">
    <property type="protein sequence ID" value="GGQ98185.1"/>
    <property type="molecule type" value="Genomic_DNA"/>
</dbReference>
<dbReference type="AlphaFoldDB" id="A0A918BZF3"/>
<dbReference type="GO" id="GO:0006020">
    <property type="term" value="P:inositol metabolic process"/>
    <property type="evidence" value="ECO:0007669"/>
    <property type="project" value="TreeGrafter"/>
</dbReference>
<proteinExistence type="inferred from homology"/>
<sequence>MNRSGDVSPGPFSLPAELSDALALAIRAAHTAGAIQQAHVNRTHTIRTKSSFSDLVTEVDGLCEAAIRAEIAQTYPDHAVLGEEEGEQGEQGAAYRWVVDPLDGTVNYAHGFPFYCVSIALERTGGERLLGVVYDATRSELFTAVRGGGAFLNGKPIRVSETPTLATPALLSTGFPYDPGDVRNLALLGKLLARGIPVRRPGAAALDLCYVACGRLDGYWELGLKPWDSAAGALIIAEAGGTVTDERGVDRSDGPVIVSSNTLLHAELLAVLDAGSAVQESGA</sequence>
<dbReference type="GO" id="GO:0007165">
    <property type="term" value="P:signal transduction"/>
    <property type="evidence" value="ECO:0007669"/>
    <property type="project" value="TreeGrafter"/>
</dbReference>
<feature type="binding site" evidence="7">
    <location>
        <position position="103"/>
    </location>
    <ligand>
        <name>Mg(2+)</name>
        <dbReference type="ChEBI" id="CHEBI:18420"/>
        <label>1</label>
        <note>catalytic</note>
    </ligand>
</feature>
<gene>
    <name evidence="9" type="ORF">GCM10008957_08140</name>
</gene>
<evidence type="ECO:0000256" key="6">
    <source>
        <dbReference type="ARBA" id="ARBA00022842"/>
    </source>
</evidence>
<comment type="cofactor">
    <cofactor evidence="2 7 8">
        <name>Mg(2+)</name>
        <dbReference type="ChEBI" id="CHEBI:18420"/>
    </cofactor>
</comment>
<comment type="similarity">
    <text evidence="3 8">Belongs to the inositol monophosphatase superfamily.</text>
</comment>
<accession>A0A918BZF3</accession>
<dbReference type="PRINTS" id="PR01959">
    <property type="entry name" value="SBIMPHPHTASE"/>
</dbReference>
<evidence type="ECO:0000256" key="1">
    <source>
        <dbReference type="ARBA" id="ARBA00001033"/>
    </source>
</evidence>
<dbReference type="GO" id="GO:0008934">
    <property type="term" value="F:inositol monophosphate 1-phosphatase activity"/>
    <property type="evidence" value="ECO:0007669"/>
    <property type="project" value="InterPro"/>
</dbReference>
<feature type="binding site" evidence="7">
    <location>
        <position position="83"/>
    </location>
    <ligand>
        <name>Mg(2+)</name>
        <dbReference type="ChEBI" id="CHEBI:18420"/>
        <label>1</label>
        <note>catalytic</note>
    </ligand>
</feature>
<dbReference type="Gene3D" id="3.40.190.80">
    <property type="match status" value="1"/>
</dbReference>
<reference evidence="9" key="1">
    <citation type="journal article" date="2014" name="Int. J. Syst. Evol. Microbiol.">
        <title>Complete genome sequence of Corynebacterium casei LMG S-19264T (=DSM 44701T), isolated from a smear-ripened cheese.</title>
        <authorList>
            <consortium name="US DOE Joint Genome Institute (JGI-PGF)"/>
            <person name="Walter F."/>
            <person name="Albersmeier A."/>
            <person name="Kalinowski J."/>
            <person name="Ruckert C."/>
        </authorList>
    </citation>
    <scope>NUCLEOTIDE SEQUENCE</scope>
    <source>
        <strain evidence="9">JCM 31311</strain>
    </source>
</reference>
<dbReference type="Proteomes" id="UP000603865">
    <property type="component" value="Unassembled WGS sequence"/>
</dbReference>
<evidence type="ECO:0000256" key="3">
    <source>
        <dbReference type="ARBA" id="ARBA00009759"/>
    </source>
</evidence>
<name>A0A918BZF3_9DEIO</name>
<feature type="binding site" evidence="7">
    <location>
        <position position="228"/>
    </location>
    <ligand>
        <name>Mg(2+)</name>
        <dbReference type="ChEBI" id="CHEBI:18420"/>
        <label>1</label>
        <note>catalytic</note>
    </ligand>
</feature>
<dbReference type="PANTHER" id="PTHR20854">
    <property type="entry name" value="INOSITOL MONOPHOSPHATASE"/>
    <property type="match status" value="1"/>
</dbReference>
<dbReference type="SUPFAM" id="SSF56655">
    <property type="entry name" value="Carbohydrate phosphatase"/>
    <property type="match status" value="1"/>
</dbReference>
<evidence type="ECO:0000256" key="2">
    <source>
        <dbReference type="ARBA" id="ARBA00001946"/>
    </source>
</evidence>
<dbReference type="GO" id="GO:0046872">
    <property type="term" value="F:metal ion binding"/>
    <property type="evidence" value="ECO:0007669"/>
    <property type="project" value="UniProtKB-KW"/>
</dbReference>
<dbReference type="PANTHER" id="PTHR20854:SF4">
    <property type="entry name" value="INOSITOL-1-MONOPHOSPHATASE-RELATED"/>
    <property type="match status" value="1"/>
</dbReference>
<keyword evidence="4 7" id="KW-0479">Metal-binding</keyword>
<protein>
    <recommendedName>
        <fullName evidence="8">Inositol-1-monophosphatase</fullName>
        <ecNumber evidence="8">3.1.3.25</ecNumber>
    </recommendedName>
</protein>
<evidence type="ECO:0000256" key="8">
    <source>
        <dbReference type="RuleBase" id="RU364068"/>
    </source>
</evidence>
<evidence type="ECO:0000256" key="5">
    <source>
        <dbReference type="ARBA" id="ARBA00022801"/>
    </source>
</evidence>
<comment type="caution">
    <text evidence="9">The sequence shown here is derived from an EMBL/GenBank/DDBJ whole genome shotgun (WGS) entry which is preliminary data.</text>
</comment>
<dbReference type="Pfam" id="PF00459">
    <property type="entry name" value="Inositol_P"/>
    <property type="match status" value="1"/>
</dbReference>
<feature type="binding site" evidence="7">
    <location>
        <position position="102"/>
    </location>
    <ligand>
        <name>Mg(2+)</name>
        <dbReference type="ChEBI" id="CHEBI:18420"/>
        <label>1</label>
        <note>catalytic</note>
    </ligand>
</feature>
<dbReference type="InterPro" id="IPR000760">
    <property type="entry name" value="Inositol_monophosphatase-like"/>
</dbReference>
<dbReference type="RefSeq" id="WP_189088242.1">
    <property type="nucleotide sequence ID" value="NZ_BMQL01000003.1"/>
</dbReference>
<dbReference type="PROSITE" id="PS00629">
    <property type="entry name" value="IMP_1"/>
    <property type="match status" value="1"/>
</dbReference>
<dbReference type="InterPro" id="IPR020550">
    <property type="entry name" value="Inositol_monophosphatase_CS"/>
</dbReference>
<dbReference type="InterPro" id="IPR022337">
    <property type="entry name" value="Inositol_monophosphatase_SuhB"/>
</dbReference>
<keyword evidence="5 8" id="KW-0378">Hydrolase</keyword>
<organism evidence="9 10">
    <name type="scientific">Deinococcus ruber</name>
    <dbReference type="NCBI Taxonomy" id="1848197"/>
    <lineage>
        <taxon>Bacteria</taxon>
        <taxon>Thermotogati</taxon>
        <taxon>Deinococcota</taxon>
        <taxon>Deinococci</taxon>
        <taxon>Deinococcales</taxon>
        <taxon>Deinococcaceae</taxon>
        <taxon>Deinococcus</taxon>
    </lineage>
</organism>
<keyword evidence="10" id="KW-1185">Reference proteome</keyword>
<comment type="catalytic activity">
    <reaction evidence="1 8">
        <text>a myo-inositol phosphate + H2O = myo-inositol + phosphate</text>
        <dbReference type="Rhea" id="RHEA:24056"/>
        <dbReference type="ChEBI" id="CHEBI:15377"/>
        <dbReference type="ChEBI" id="CHEBI:17268"/>
        <dbReference type="ChEBI" id="CHEBI:43474"/>
        <dbReference type="ChEBI" id="CHEBI:84139"/>
        <dbReference type="EC" id="3.1.3.25"/>
    </reaction>
</comment>
<dbReference type="PROSITE" id="PS00630">
    <property type="entry name" value="IMP_2"/>
    <property type="match status" value="1"/>
</dbReference>
<dbReference type="Gene3D" id="3.30.540.10">
    <property type="entry name" value="Fructose-1,6-Bisphosphatase, subunit A, domain 1"/>
    <property type="match status" value="1"/>
</dbReference>
<evidence type="ECO:0000256" key="7">
    <source>
        <dbReference type="PIRSR" id="PIRSR600760-2"/>
    </source>
</evidence>
<dbReference type="EC" id="3.1.3.25" evidence="8"/>
<feature type="binding site" evidence="7">
    <location>
        <position position="100"/>
    </location>
    <ligand>
        <name>Mg(2+)</name>
        <dbReference type="ChEBI" id="CHEBI:18420"/>
        <label>1</label>
        <note>catalytic</note>
    </ligand>
</feature>
<dbReference type="PRINTS" id="PR00377">
    <property type="entry name" value="IMPHPHTASES"/>
</dbReference>
<evidence type="ECO:0000313" key="10">
    <source>
        <dbReference type="Proteomes" id="UP000603865"/>
    </source>
</evidence>